<evidence type="ECO:0000313" key="1">
    <source>
        <dbReference type="EMBL" id="RLM58373.1"/>
    </source>
</evidence>
<gene>
    <name evidence="1" type="ORF">C2845_PM18G13430</name>
</gene>
<reference evidence="2" key="1">
    <citation type="journal article" date="2019" name="Nat. Commun.">
        <title>The genome of broomcorn millet.</title>
        <authorList>
            <person name="Zou C."/>
            <person name="Miki D."/>
            <person name="Li D."/>
            <person name="Tang Q."/>
            <person name="Xiao L."/>
            <person name="Rajput S."/>
            <person name="Deng P."/>
            <person name="Jia W."/>
            <person name="Huang R."/>
            <person name="Zhang M."/>
            <person name="Sun Y."/>
            <person name="Hu J."/>
            <person name="Fu X."/>
            <person name="Schnable P.S."/>
            <person name="Li F."/>
            <person name="Zhang H."/>
            <person name="Feng B."/>
            <person name="Zhu X."/>
            <person name="Liu R."/>
            <person name="Schnable J.C."/>
            <person name="Zhu J.-K."/>
            <person name="Zhang H."/>
        </authorList>
    </citation>
    <scope>NUCLEOTIDE SEQUENCE [LARGE SCALE GENOMIC DNA]</scope>
</reference>
<organism evidence="1 2">
    <name type="scientific">Panicum miliaceum</name>
    <name type="common">Proso millet</name>
    <name type="synonym">Broomcorn millet</name>
    <dbReference type="NCBI Taxonomy" id="4540"/>
    <lineage>
        <taxon>Eukaryota</taxon>
        <taxon>Viridiplantae</taxon>
        <taxon>Streptophyta</taxon>
        <taxon>Embryophyta</taxon>
        <taxon>Tracheophyta</taxon>
        <taxon>Spermatophyta</taxon>
        <taxon>Magnoliopsida</taxon>
        <taxon>Liliopsida</taxon>
        <taxon>Poales</taxon>
        <taxon>Poaceae</taxon>
        <taxon>PACMAD clade</taxon>
        <taxon>Panicoideae</taxon>
        <taxon>Panicodae</taxon>
        <taxon>Paniceae</taxon>
        <taxon>Panicinae</taxon>
        <taxon>Panicum</taxon>
        <taxon>Panicum sect. Panicum</taxon>
    </lineage>
</organism>
<dbReference type="EMBL" id="PQIB02000017">
    <property type="protein sequence ID" value="RLM58373.1"/>
    <property type="molecule type" value="Genomic_DNA"/>
</dbReference>
<dbReference type="Proteomes" id="UP000275267">
    <property type="component" value="Unassembled WGS sequence"/>
</dbReference>
<comment type="caution">
    <text evidence="1">The sequence shown here is derived from an EMBL/GenBank/DDBJ whole genome shotgun (WGS) entry which is preliminary data.</text>
</comment>
<keyword evidence="2" id="KW-1185">Reference proteome</keyword>
<name>A0A3L6PJ87_PANMI</name>
<protein>
    <submittedName>
        <fullName evidence="1">Uncharacterized protein</fullName>
    </submittedName>
</protein>
<proteinExistence type="predicted"/>
<sequence length="100" mass="10825">MSPLAFYSPAAIPDVIYHTETYGVTTIRASMPMFLMSLGVHPSATASGRYCELKEGEAAACSPIEKPYLTDAMAANFFQWSSFLVSSIMDAKKQGSCCQV</sequence>
<evidence type="ECO:0000313" key="2">
    <source>
        <dbReference type="Proteomes" id="UP000275267"/>
    </source>
</evidence>
<dbReference type="STRING" id="4540.A0A3L6PJ87"/>
<accession>A0A3L6PJ87</accession>
<dbReference type="AlphaFoldDB" id="A0A3L6PJ87"/>
<dbReference type="OrthoDB" id="409189at2759"/>